<protein>
    <submittedName>
        <fullName evidence="1">Uncharacterized protein</fullName>
    </submittedName>
</protein>
<dbReference type="AlphaFoldDB" id="A0A183JIQ6"/>
<proteinExistence type="predicted"/>
<sequence length="101" mass="11624">LDFFVFQIKFNNLHNSLTSFKIQKQIRIIQKTTNLSLFNISTVIRSDLVNVLIIVCFKPKCPSSDGAINRRYVVGGQPLPGRKFDRLNVTEYCCRKLFGIN</sequence>
<organism evidence="1">
    <name type="scientific">Schistosoma curassoni</name>
    <dbReference type="NCBI Taxonomy" id="6186"/>
    <lineage>
        <taxon>Eukaryota</taxon>
        <taxon>Metazoa</taxon>
        <taxon>Spiralia</taxon>
        <taxon>Lophotrochozoa</taxon>
        <taxon>Platyhelminthes</taxon>
        <taxon>Trematoda</taxon>
        <taxon>Digenea</taxon>
        <taxon>Strigeidida</taxon>
        <taxon>Schistosomatoidea</taxon>
        <taxon>Schistosomatidae</taxon>
        <taxon>Schistosoma</taxon>
    </lineage>
</organism>
<name>A0A183JIQ6_9TREM</name>
<accession>A0A183JIQ6</accession>
<evidence type="ECO:0000313" key="1">
    <source>
        <dbReference type="WBParaSite" id="SCUD_0000258001-mRNA-1"/>
    </source>
</evidence>
<reference evidence="1" key="1">
    <citation type="submission" date="2016-06" db="UniProtKB">
        <authorList>
            <consortium name="WormBaseParasite"/>
        </authorList>
    </citation>
    <scope>IDENTIFICATION</scope>
</reference>
<dbReference type="WBParaSite" id="SCUD_0000258001-mRNA-1">
    <property type="protein sequence ID" value="SCUD_0000258001-mRNA-1"/>
    <property type="gene ID" value="SCUD_0000258001"/>
</dbReference>